<reference evidence="2" key="1">
    <citation type="submission" date="2020-10" db="EMBL/GenBank/DDBJ databases">
        <authorList>
            <person name="Han B."/>
            <person name="Lu T."/>
            <person name="Zhao Q."/>
            <person name="Huang X."/>
            <person name="Zhao Y."/>
        </authorList>
    </citation>
    <scope>NUCLEOTIDE SEQUENCE</scope>
</reference>
<dbReference type="InterPro" id="IPR013187">
    <property type="entry name" value="F-box-assoc_dom_typ3"/>
</dbReference>
<dbReference type="Pfam" id="PF08268">
    <property type="entry name" value="FBA_3"/>
    <property type="match status" value="1"/>
</dbReference>
<sequence>MAKAEAESATPNLFFTSPTAGFDATAVYSSSSSGPDDGLLFTLDGVRGGDFIHMTPAPCRGLTLLYDPFAPAYYVFNASTWAVTRLPPCHNAAYVTAGLGFDARTKKYMVVRLFLGDYGDKQHIKCKIYTLGGDHGDDWKPPAAGVPFRFCRAAQATISHARHDKVLPVFANGFLHWIIRPSFVVERPRAAILSFSVTDEIFAWVQSPPFEVSGVHLVELAGHLCMVRDLLHVGMLEIWKLNDYGSGGCCGSTKRIVIATSKRKMIVYDPVSQTVETGTAIRETPSSYQAENLALTSVSLFQESLVPVHQTNEERALSAPWLKRLGRSCSDSLWLSLIEDNSFMRSYHSHNNMAKRPKNMLVGKGITRDRITRGSGFSFTPCSKLLQRARRHDIWLDTKVVCSKPCHGMNLLSTELKDYLYNPCTGFRLAYHIRGTASIHVPPNIPSWSIPEGHDHAFALGRKNVGLGFNLSTQDHVIVEMFYHVKDFKSRRYFLTCMVCERGRGSVLDCFPPPLPVSDMPPAYLAGVLYWMSDPRLGESDERAMVSFDITTREFVVIPCPSCIDLWNNGSASNAFVVELEGTLCAKMIVL</sequence>
<comment type="caution">
    <text evidence="2">The sequence shown here is derived from an EMBL/GenBank/DDBJ whole genome shotgun (WGS) entry which is preliminary data.</text>
</comment>
<dbReference type="AlphaFoldDB" id="A0A811RLF6"/>
<dbReference type="OrthoDB" id="693519at2759"/>
<organism evidence="2 3">
    <name type="scientific">Miscanthus lutarioriparius</name>
    <dbReference type="NCBI Taxonomy" id="422564"/>
    <lineage>
        <taxon>Eukaryota</taxon>
        <taxon>Viridiplantae</taxon>
        <taxon>Streptophyta</taxon>
        <taxon>Embryophyta</taxon>
        <taxon>Tracheophyta</taxon>
        <taxon>Spermatophyta</taxon>
        <taxon>Magnoliopsida</taxon>
        <taxon>Liliopsida</taxon>
        <taxon>Poales</taxon>
        <taxon>Poaceae</taxon>
        <taxon>PACMAD clade</taxon>
        <taxon>Panicoideae</taxon>
        <taxon>Andropogonodae</taxon>
        <taxon>Andropogoneae</taxon>
        <taxon>Saccharinae</taxon>
        <taxon>Miscanthus</taxon>
    </lineage>
</organism>
<name>A0A811RLF6_9POAL</name>
<dbReference type="EMBL" id="CAJGYO010000016">
    <property type="protein sequence ID" value="CAD6271298.1"/>
    <property type="molecule type" value="Genomic_DNA"/>
</dbReference>
<dbReference type="InterPro" id="IPR050233">
    <property type="entry name" value="A_thaliana_F-box"/>
</dbReference>
<feature type="domain" description="F-box associated beta-propeller type 3" evidence="1">
    <location>
        <begin position="58"/>
        <end position="245"/>
    </location>
</feature>
<protein>
    <recommendedName>
        <fullName evidence="1">F-box associated beta-propeller type 3 domain-containing protein</fullName>
    </recommendedName>
</protein>
<dbReference type="InterPro" id="IPR017451">
    <property type="entry name" value="F-box-assoc_interact_dom"/>
</dbReference>
<dbReference type="PANTHER" id="PTHR47993">
    <property type="entry name" value="OS09G0372900 PROTEIN-RELATED"/>
    <property type="match status" value="1"/>
</dbReference>
<proteinExistence type="predicted"/>
<evidence type="ECO:0000313" key="2">
    <source>
        <dbReference type="EMBL" id="CAD6271298.1"/>
    </source>
</evidence>
<accession>A0A811RLF6</accession>
<gene>
    <name evidence="2" type="ORF">NCGR_LOCUS54584</name>
</gene>
<dbReference type="PANTHER" id="PTHR47993:SF99">
    <property type="entry name" value="OS02G0563800 PROTEIN"/>
    <property type="match status" value="1"/>
</dbReference>
<evidence type="ECO:0000259" key="1">
    <source>
        <dbReference type="Pfam" id="PF08268"/>
    </source>
</evidence>
<dbReference type="NCBIfam" id="TIGR01640">
    <property type="entry name" value="F_box_assoc_1"/>
    <property type="match status" value="1"/>
</dbReference>
<dbReference type="Proteomes" id="UP000604825">
    <property type="component" value="Unassembled WGS sequence"/>
</dbReference>
<evidence type="ECO:0000313" key="3">
    <source>
        <dbReference type="Proteomes" id="UP000604825"/>
    </source>
</evidence>
<keyword evidence="3" id="KW-1185">Reference proteome</keyword>